<feature type="compositionally biased region" description="Basic and acidic residues" evidence="1">
    <location>
        <begin position="60"/>
        <end position="85"/>
    </location>
</feature>
<accession>A0A914YCN6</accession>
<evidence type="ECO:0000313" key="3">
    <source>
        <dbReference type="WBParaSite" id="PSU_v2.g17193.t1"/>
    </source>
</evidence>
<dbReference type="WBParaSite" id="PSU_v2.g17193.t1">
    <property type="protein sequence ID" value="PSU_v2.g17193.t1"/>
    <property type="gene ID" value="PSU_v2.g17193"/>
</dbReference>
<feature type="compositionally biased region" description="Basic and acidic residues" evidence="1">
    <location>
        <begin position="38"/>
        <end position="52"/>
    </location>
</feature>
<dbReference type="AlphaFoldDB" id="A0A914YCN6"/>
<name>A0A914YCN6_9BILA</name>
<keyword evidence="2" id="KW-1185">Reference proteome</keyword>
<feature type="region of interest" description="Disordered" evidence="1">
    <location>
        <begin position="30"/>
        <end position="124"/>
    </location>
</feature>
<dbReference type="Proteomes" id="UP000887577">
    <property type="component" value="Unplaced"/>
</dbReference>
<protein>
    <submittedName>
        <fullName evidence="3">Uncharacterized protein</fullName>
    </submittedName>
</protein>
<evidence type="ECO:0000313" key="2">
    <source>
        <dbReference type="Proteomes" id="UP000887577"/>
    </source>
</evidence>
<evidence type="ECO:0000256" key="1">
    <source>
        <dbReference type="SAM" id="MobiDB-lite"/>
    </source>
</evidence>
<sequence length="211" mass="23359">MIQNPFEFPRQQGSQNIEPEIMQFKASQKLLNPNFSEKVPRQSEKDKLESIEKPQQIQKDFAKSGDETDMNKSSKESTRNGKKLDLSSIRDSIKVAKINQQRNSPNKEVPGKNGGGGGAAKTIYTKSGESNFDKSTFESTMEASVKFVSAESLTDEIVVPVGKTSRTPVPQSSLTSLNNLKIHGQPRSEVAVKFGEERISIKRTKSLNEAI</sequence>
<reference evidence="3" key="1">
    <citation type="submission" date="2022-11" db="UniProtKB">
        <authorList>
            <consortium name="WormBaseParasite"/>
        </authorList>
    </citation>
    <scope>IDENTIFICATION</scope>
</reference>
<proteinExistence type="predicted"/>
<organism evidence="2 3">
    <name type="scientific">Panagrolaimus superbus</name>
    <dbReference type="NCBI Taxonomy" id="310955"/>
    <lineage>
        <taxon>Eukaryota</taxon>
        <taxon>Metazoa</taxon>
        <taxon>Ecdysozoa</taxon>
        <taxon>Nematoda</taxon>
        <taxon>Chromadorea</taxon>
        <taxon>Rhabditida</taxon>
        <taxon>Tylenchina</taxon>
        <taxon>Panagrolaimomorpha</taxon>
        <taxon>Panagrolaimoidea</taxon>
        <taxon>Panagrolaimidae</taxon>
        <taxon>Panagrolaimus</taxon>
    </lineage>
</organism>